<dbReference type="GO" id="GO:0005886">
    <property type="term" value="C:plasma membrane"/>
    <property type="evidence" value="ECO:0007669"/>
    <property type="project" value="UniProtKB-SubCell"/>
</dbReference>
<evidence type="ECO:0000256" key="9">
    <source>
        <dbReference type="ARBA" id="ARBA00043995"/>
    </source>
</evidence>
<dbReference type="AlphaFoldDB" id="A0A0R2T386"/>
<gene>
    <name evidence="14" type="ORF">ABR72_04150</name>
</gene>
<protein>
    <recommendedName>
        <fullName evidence="11">Lipopolysaccharide heptosyltransferase 1</fullName>
        <ecNumber evidence="10">2.4.99.23</ecNumber>
    </recommendedName>
    <alternativeName>
        <fullName evidence="12">ADP-heptose:lipopolysaccharide heptosyltransferase I</fullName>
    </alternativeName>
</protein>
<dbReference type="GO" id="GO:0005829">
    <property type="term" value="C:cytosol"/>
    <property type="evidence" value="ECO:0007669"/>
    <property type="project" value="TreeGrafter"/>
</dbReference>
<dbReference type="EC" id="2.4.99.23" evidence="10"/>
<organism evidence="14 15">
    <name type="scientific">OM182 bacterium BACL3 MAG-120920-bin41</name>
    <dbReference type="NCBI Taxonomy" id="1655580"/>
    <lineage>
        <taxon>Bacteria</taxon>
        <taxon>Pseudomonadati</taxon>
        <taxon>Pseudomonadota</taxon>
        <taxon>Gammaproteobacteria</taxon>
        <taxon>OMG group</taxon>
        <taxon>OM182 clade</taxon>
    </lineage>
</organism>
<evidence type="ECO:0000256" key="7">
    <source>
        <dbReference type="ARBA" id="ARBA00022985"/>
    </source>
</evidence>
<feature type="non-terminal residue" evidence="14">
    <location>
        <position position="276"/>
    </location>
</feature>
<proteinExistence type="inferred from homology"/>
<comment type="pathway">
    <text evidence="2">Bacterial outer membrane biogenesis; LPS core biosynthesis.</text>
</comment>
<dbReference type="InterPro" id="IPR051199">
    <property type="entry name" value="LPS_LOS_Heptosyltrfase"/>
</dbReference>
<evidence type="ECO:0000256" key="4">
    <source>
        <dbReference type="ARBA" id="ARBA00022519"/>
    </source>
</evidence>
<dbReference type="InterPro" id="IPR002201">
    <property type="entry name" value="Glyco_trans_9"/>
</dbReference>
<keyword evidence="3" id="KW-1003">Cell membrane</keyword>
<evidence type="ECO:0000256" key="2">
    <source>
        <dbReference type="ARBA" id="ARBA00004713"/>
    </source>
</evidence>
<accession>A0A0R2T386</accession>
<keyword evidence="5" id="KW-0328">Glycosyltransferase</keyword>
<dbReference type="Proteomes" id="UP000051547">
    <property type="component" value="Unassembled WGS sequence"/>
</dbReference>
<evidence type="ECO:0000256" key="12">
    <source>
        <dbReference type="ARBA" id="ARBA00044330"/>
    </source>
</evidence>
<comment type="caution">
    <text evidence="14">The sequence shown here is derived from an EMBL/GenBank/DDBJ whole genome shotgun (WGS) entry which is preliminary data.</text>
</comment>
<dbReference type="Pfam" id="PF01075">
    <property type="entry name" value="Glyco_transf_9"/>
    <property type="match status" value="1"/>
</dbReference>
<evidence type="ECO:0000313" key="14">
    <source>
        <dbReference type="EMBL" id="KRO79648.1"/>
    </source>
</evidence>
<evidence type="ECO:0000256" key="6">
    <source>
        <dbReference type="ARBA" id="ARBA00022679"/>
    </source>
</evidence>
<dbReference type="InterPro" id="IPR011908">
    <property type="entry name" value="LipoPS_heptosylTferase-I"/>
</dbReference>
<dbReference type="Gene3D" id="3.40.50.2000">
    <property type="entry name" value="Glycogen Phosphorylase B"/>
    <property type="match status" value="2"/>
</dbReference>
<evidence type="ECO:0000256" key="3">
    <source>
        <dbReference type="ARBA" id="ARBA00022475"/>
    </source>
</evidence>
<evidence type="ECO:0000256" key="5">
    <source>
        <dbReference type="ARBA" id="ARBA00022676"/>
    </source>
</evidence>
<keyword evidence="8" id="KW-0472">Membrane</keyword>
<comment type="similarity">
    <text evidence="9">Belongs to the glycosyltransferase 9 family.</text>
</comment>
<dbReference type="CDD" id="cd03789">
    <property type="entry name" value="GT9_LPS_heptosyltransferase"/>
    <property type="match status" value="1"/>
</dbReference>
<dbReference type="GO" id="GO:0009244">
    <property type="term" value="P:lipopolysaccharide core region biosynthetic process"/>
    <property type="evidence" value="ECO:0007669"/>
    <property type="project" value="InterPro"/>
</dbReference>
<evidence type="ECO:0000313" key="15">
    <source>
        <dbReference type="Proteomes" id="UP000051547"/>
    </source>
</evidence>
<dbReference type="PANTHER" id="PTHR30160">
    <property type="entry name" value="TETRAACYLDISACCHARIDE 4'-KINASE-RELATED"/>
    <property type="match status" value="1"/>
</dbReference>
<sequence length="276" mass="30613">MRVLIVKVSSLGDIIHTLPAITDARRARPDIVFDWVVEENFVEVPSWHPAVDRVIPVAFRRWRKKPFRSLGGIEFKKFKDDIKREHYDLVIDAQGLIKSGFISRLSRGLTVGLSDSTVREPLATLFYNKVYSVPKTEHAVDRVRQLFSRALQYEYNPRTIDYGVSQDIIADQTASAVKANGATNDAKQVVFLHGTTWATKHWPVDFWCTLAQHAASAGFEVLLPWGDEAERSRADHIAQITGATVLPKLSLSGLATQLASVSGVIAVDTGLGHLAA</sequence>
<comment type="subcellular location">
    <subcellularLocation>
        <location evidence="1">Cell inner membrane</location>
        <topology evidence="1">Peripheral membrane protein</topology>
        <orientation evidence="1">Cytoplasmic side</orientation>
    </subcellularLocation>
</comment>
<keyword evidence="6 14" id="KW-0808">Transferase</keyword>
<dbReference type="NCBIfam" id="TIGR02193">
    <property type="entry name" value="heptsyl_trn_I"/>
    <property type="match status" value="1"/>
</dbReference>
<evidence type="ECO:0000256" key="10">
    <source>
        <dbReference type="ARBA" id="ARBA00044041"/>
    </source>
</evidence>
<dbReference type="GO" id="GO:0008713">
    <property type="term" value="F:ADP-heptose-lipopolysaccharide heptosyltransferase activity"/>
    <property type="evidence" value="ECO:0007669"/>
    <property type="project" value="TreeGrafter"/>
</dbReference>
<evidence type="ECO:0000256" key="1">
    <source>
        <dbReference type="ARBA" id="ARBA00004515"/>
    </source>
</evidence>
<dbReference type="EMBL" id="LIBE01000345">
    <property type="protein sequence ID" value="KRO79648.1"/>
    <property type="molecule type" value="Genomic_DNA"/>
</dbReference>
<dbReference type="PANTHER" id="PTHR30160:SF19">
    <property type="entry name" value="LIPOPOLYSACCHARIDE HEPTOSYLTRANSFERASE 1"/>
    <property type="match status" value="1"/>
</dbReference>
<name>A0A0R2T386_9GAMM</name>
<comment type="catalytic activity">
    <reaction evidence="13">
        <text>an alpha-Kdo-(2-&gt;4)-alpha-Kdo-(2-&gt;6)-lipid A + ADP-L-glycero-beta-D-manno-heptose = an L-alpha-D-Hep-(1-&gt;5)-[alpha-Kdo-(2-&gt;4)]-alpha-Kdo-(2-&gt;6)-lipid A + ADP + H(+)</text>
        <dbReference type="Rhea" id="RHEA:74067"/>
        <dbReference type="ChEBI" id="CHEBI:15378"/>
        <dbReference type="ChEBI" id="CHEBI:61506"/>
        <dbReference type="ChEBI" id="CHEBI:176431"/>
        <dbReference type="ChEBI" id="CHEBI:193068"/>
        <dbReference type="ChEBI" id="CHEBI:456216"/>
        <dbReference type="EC" id="2.4.99.23"/>
    </reaction>
</comment>
<evidence type="ECO:0000256" key="8">
    <source>
        <dbReference type="ARBA" id="ARBA00023136"/>
    </source>
</evidence>
<dbReference type="SUPFAM" id="SSF53756">
    <property type="entry name" value="UDP-Glycosyltransferase/glycogen phosphorylase"/>
    <property type="match status" value="1"/>
</dbReference>
<evidence type="ECO:0000256" key="13">
    <source>
        <dbReference type="ARBA" id="ARBA00049201"/>
    </source>
</evidence>
<keyword evidence="4" id="KW-0997">Cell inner membrane</keyword>
<reference evidence="14 15" key="1">
    <citation type="submission" date="2015-10" db="EMBL/GenBank/DDBJ databases">
        <title>Metagenome-Assembled Genomes uncover a global brackish microbiome.</title>
        <authorList>
            <person name="Hugerth L.W."/>
            <person name="Larsson J."/>
            <person name="Alneberg J."/>
            <person name="Lindh M.V."/>
            <person name="Legrand C."/>
            <person name="Pinhassi J."/>
            <person name="Andersson A.F."/>
        </authorList>
    </citation>
    <scope>NUCLEOTIDE SEQUENCE [LARGE SCALE GENOMIC DNA]</scope>
    <source>
        <strain evidence="14">BACL4 MAG-120920-bin41</strain>
    </source>
</reference>
<evidence type="ECO:0000256" key="11">
    <source>
        <dbReference type="ARBA" id="ARBA00044190"/>
    </source>
</evidence>
<keyword evidence="7" id="KW-0448">Lipopolysaccharide biosynthesis</keyword>